<dbReference type="AlphaFoldDB" id="A0A7G6WTL7"/>
<comment type="subcellular location">
    <subcellularLocation>
        <location evidence="1">Cell membrane</location>
        <topology evidence="1">Multi-pass membrane protein</topology>
    </subcellularLocation>
</comment>
<evidence type="ECO:0000256" key="4">
    <source>
        <dbReference type="ARBA" id="ARBA00022448"/>
    </source>
</evidence>
<dbReference type="Pfam" id="PF03600">
    <property type="entry name" value="CitMHS"/>
    <property type="match status" value="1"/>
</dbReference>
<dbReference type="InterPro" id="IPR000802">
    <property type="entry name" value="Arsenical_pump_ArsB"/>
</dbReference>
<keyword evidence="9 10" id="KW-0472">Membrane</keyword>
<comment type="similarity">
    <text evidence="3">Belongs to the CitM (TC 2.A.11) transporter family.</text>
</comment>
<dbReference type="PANTHER" id="PTHR43302">
    <property type="entry name" value="TRANSPORTER ARSB-RELATED"/>
    <property type="match status" value="1"/>
</dbReference>
<evidence type="ECO:0000259" key="11">
    <source>
        <dbReference type="Pfam" id="PF03600"/>
    </source>
</evidence>
<keyword evidence="7" id="KW-0059">Arsenical resistance</keyword>
<feature type="transmembrane region" description="Helical" evidence="10">
    <location>
        <begin position="364"/>
        <end position="385"/>
    </location>
</feature>
<keyword evidence="8 10" id="KW-1133">Transmembrane helix</keyword>
<evidence type="ECO:0000256" key="2">
    <source>
        <dbReference type="ARBA" id="ARBA00006433"/>
    </source>
</evidence>
<dbReference type="EMBL" id="CP043661">
    <property type="protein sequence ID" value="QNE17332.1"/>
    <property type="molecule type" value="Genomic_DNA"/>
</dbReference>
<feature type="transmembrane region" description="Helical" evidence="10">
    <location>
        <begin position="33"/>
        <end position="50"/>
    </location>
</feature>
<gene>
    <name evidence="12" type="ORF">F1D05_04615</name>
</gene>
<keyword evidence="5" id="KW-1003">Cell membrane</keyword>
<keyword evidence="6 10" id="KW-0812">Transmembrane</keyword>
<organism evidence="12 13">
    <name type="scientific">Kribbella qitaiheensis</name>
    <dbReference type="NCBI Taxonomy" id="1544730"/>
    <lineage>
        <taxon>Bacteria</taxon>
        <taxon>Bacillati</taxon>
        <taxon>Actinomycetota</taxon>
        <taxon>Actinomycetes</taxon>
        <taxon>Propionibacteriales</taxon>
        <taxon>Kribbellaceae</taxon>
        <taxon>Kribbella</taxon>
    </lineage>
</organism>
<evidence type="ECO:0000256" key="7">
    <source>
        <dbReference type="ARBA" id="ARBA00022849"/>
    </source>
</evidence>
<dbReference type="GO" id="GO:0005886">
    <property type="term" value="C:plasma membrane"/>
    <property type="evidence" value="ECO:0007669"/>
    <property type="project" value="UniProtKB-SubCell"/>
</dbReference>
<evidence type="ECO:0000256" key="6">
    <source>
        <dbReference type="ARBA" id="ARBA00022692"/>
    </source>
</evidence>
<evidence type="ECO:0000256" key="1">
    <source>
        <dbReference type="ARBA" id="ARBA00004651"/>
    </source>
</evidence>
<dbReference type="GO" id="GO:0046685">
    <property type="term" value="P:response to arsenic-containing substance"/>
    <property type="evidence" value="ECO:0007669"/>
    <property type="project" value="UniProtKB-KW"/>
</dbReference>
<reference evidence="13" key="1">
    <citation type="submission" date="2019-09" db="EMBL/GenBank/DDBJ databases">
        <title>Antimicrobial potential of Antarctic Bacteria.</title>
        <authorList>
            <person name="Benaud N."/>
            <person name="Edwards R.J."/>
            <person name="Ferrari B.C."/>
        </authorList>
    </citation>
    <scope>NUCLEOTIDE SEQUENCE [LARGE SCALE GENOMIC DNA]</scope>
    <source>
        <strain evidence="13">SPB151</strain>
    </source>
</reference>
<proteinExistence type="inferred from homology"/>
<sequence>MWWLSALGGLVALATSLLSPSDALDVIDRIAPVLVFLVAVTVIAGLADSAKVFEVAAREAAHLGRGKTWRLWLLVVTLATALTVVLSLDTCAVLLTPVVLAMARQLDIPPKLFAFTTVWLAGTASLLLPVSNLTNLLALHRFDQLGLGLGDYLGLSWRPAIAAVLITVVVLALLFHRDLRRTYVVPETPGIDDKVLFWGSAGVCVALGPAFVTGIQVAIPASIGAVVLVVLFAVRRRAELSWTLIPWRLVLTVVGLFLVVGALTAHGLEDLLGSIAGTHGHGLPADLRLTGTAAFGANAVDNLPAYLAMEPVASHPQGATSSRMMLLLIGVNCGCLLTLWGSLATLLWRDRCVAAGVHISWWSFLWRGLVLTPIVLVGTVLALNLG</sequence>
<accession>A0A7G6WTL7</accession>
<dbReference type="InterPro" id="IPR004680">
    <property type="entry name" value="Cit_transptr-like_dom"/>
</dbReference>
<comment type="similarity">
    <text evidence="2">Belongs to the ArsB family.</text>
</comment>
<evidence type="ECO:0000256" key="10">
    <source>
        <dbReference type="SAM" id="Phobius"/>
    </source>
</evidence>
<feature type="domain" description="Citrate transporter-like" evidence="11">
    <location>
        <begin position="3"/>
        <end position="315"/>
    </location>
</feature>
<evidence type="ECO:0000256" key="5">
    <source>
        <dbReference type="ARBA" id="ARBA00022475"/>
    </source>
</evidence>
<feature type="transmembrane region" description="Helical" evidence="10">
    <location>
        <begin position="155"/>
        <end position="175"/>
    </location>
</feature>
<keyword evidence="13" id="KW-1185">Reference proteome</keyword>
<reference evidence="12 13" key="2">
    <citation type="journal article" date="2020" name="Microbiol. Resour. Announc.">
        <title>Antarctic desert soil bacteria exhibit high novel natural product potential, evaluated through long-read genome sequencing and comparative genomics.</title>
        <authorList>
            <person name="Benaud N."/>
            <person name="Edwards R.J."/>
            <person name="Amos T.G."/>
            <person name="D'Agostino P.M."/>
            <person name="Gutierrez-Chavez C."/>
            <person name="Montgomery K."/>
            <person name="Nicetic I."/>
            <person name="Ferrari B.C."/>
        </authorList>
    </citation>
    <scope>NUCLEOTIDE SEQUENCE [LARGE SCALE GENOMIC DNA]</scope>
    <source>
        <strain evidence="12 13">SPB151</strain>
    </source>
</reference>
<keyword evidence="4" id="KW-0813">Transport</keyword>
<evidence type="ECO:0000313" key="13">
    <source>
        <dbReference type="Proteomes" id="UP000515563"/>
    </source>
</evidence>
<dbReference type="Proteomes" id="UP000515563">
    <property type="component" value="Chromosome"/>
</dbReference>
<feature type="transmembrane region" description="Helical" evidence="10">
    <location>
        <begin position="217"/>
        <end position="234"/>
    </location>
</feature>
<name>A0A7G6WTL7_9ACTN</name>
<dbReference type="PRINTS" id="PR00758">
    <property type="entry name" value="ARSENICPUMP"/>
</dbReference>
<dbReference type="PANTHER" id="PTHR43302:SF5">
    <property type="entry name" value="TRANSPORTER ARSB-RELATED"/>
    <property type="match status" value="1"/>
</dbReference>
<evidence type="ECO:0000256" key="9">
    <source>
        <dbReference type="ARBA" id="ARBA00023136"/>
    </source>
</evidence>
<protein>
    <submittedName>
        <fullName evidence="12">Arsenic transporter</fullName>
    </submittedName>
</protein>
<evidence type="ECO:0000256" key="8">
    <source>
        <dbReference type="ARBA" id="ARBA00022989"/>
    </source>
</evidence>
<feature type="transmembrane region" description="Helical" evidence="10">
    <location>
        <begin position="112"/>
        <end position="134"/>
    </location>
</feature>
<feature type="transmembrane region" description="Helical" evidence="10">
    <location>
        <begin position="324"/>
        <end position="344"/>
    </location>
</feature>
<dbReference type="GO" id="GO:0015105">
    <property type="term" value="F:arsenite transmembrane transporter activity"/>
    <property type="evidence" value="ECO:0007669"/>
    <property type="project" value="InterPro"/>
</dbReference>
<feature type="transmembrane region" description="Helical" evidence="10">
    <location>
        <begin position="246"/>
        <end position="265"/>
    </location>
</feature>
<dbReference type="KEGG" id="kqi:F1D05_04615"/>
<evidence type="ECO:0000256" key="3">
    <source>
        <dbReference type="ARBA" id="ARBA00009843"/>
    </source>
</evidence>
<dbReference type="RefSeq" id="WP_185446163.1">
    <property type="nucleotide sequence ID" value="NZ_CP043661.1"/>
</dbReference>
<evidence type="ECO:0000313" key="12">
    <source>
        <dbReference type="EMBL" id="QNE17332.1"/>
    </source>
</evidence>
<feature type="transmembrane region" description="Helical" evidence="10">
    <location>
        <begin position="71"/>
        <end position="100"/>
    </location>
</feature>